<organism evidence="1 2">
    <name type="scientific">Flavobacterium cupriresistens</name>
    <dbReference type="NCBI Taxonomy" id="2893885"/>
    <lineage>
        <taxon>Bacteria</taxon>
        <taxon>Pseudomonadati</taxon>
        <taxon>Bacteroidota</taxon>
        <taxon>Flavobacteriia</taxon>
        <taxon>Flavobacteriales</taxon>
        <taxon>Flavobacteriaceae</taxon>
        <taxon>Flavobacterium</taxon>
    </lineage>
</organism>
<sequence>MKHIVGLFFLISFGAFAQRIRPFVGASAYIHTDFNKSIFGDIKMGAEYKVFYYFMPEMEINFTYGALEEVVNRNETGLVMSEYSKRAAAVNYSFCPKVILGNKNGDGSGYIQILPKLTYSNIQATGHAFTRNPNNLSQPIEKKQKTYENQYSFGFGVGYVVDLSDDSAQSLALNIYLNNVDLGRALNKLDQDNRFNTQGVIGLGVNYYFCFKKKTI</sequence>
<name>A0ABU4RBI3_9FLAO</name>
<gene>
    <name evidence="1" type="ORF">SGQ83_11325</name>
</gene>
<accession>A0ABU4RBI3</accession>
<comment type="caution">
    <text evidence="1">The sequence shown here is derived from an EMBL/GenBank/DDBJ whole genome shotgun (WGS) entry which is preliminary data.</text>
</comment>
<evidence type="ECO:0000313" key="2">
    <source>
        <dbReference type="Proteomes" id="UP001273350"/>
    </source>
</evidence>
<reference evidence="1 2" key="1">
    <citation type="submission" date="2023-11" db="EMBL/GenBank/DDBJ databases">
        <title>Unpublished Manusciprt.</title>
        <authorList>
            <person name="Saticioglu I.B."/>
            <person name="Ay H."/>
            <person name="Ajmi N."/>
            <person name="Altun S."/>
            <person name="Duman M."/>
        </authorList>
    </citation>
    <scope>NUCLEOTIDE SEQUENCE [LARGE SCALE GENOMIC DNA]</scope>
    <source>
        <strain evidence="1 2">Fl-318</strain>
    </source>
</reference>
<protein>
    <recommendedName>
        <fullName evidence="3">Outer membrane protein beta-barrel domain-containing protein</fullName>
    </recommendedName>
</protein>
<keyword evidence="2" id="KW-1185">Reference proteome</keyword>
<dbReference type="EMBL" id="JAWXVI010000006">
    <property type="protein sequence ID" value="MDX6189942.1"/>
    <property type="molecule type" value="Genomic_DNA"/>
</dbReference>
<evidence type="ECO:0000313" key="1">
    <source>
        <dbReference type="EMBL" id="MDX6189942.1"/>
    </source>
</evidence>
<dbReference type="Proteomes" id="UP001273350">
    <property type="component" value="Unassembled WGS sequence"/>
</dbReference>
<proteinExistence type="predicted"/>
<dbReference type="RefSeq" id="WP_230003112.1">
    <property type="nucleotide sequence ID" value="NZ_CP087134.1"/>
</dbReference>
<evidence type="ECO:0008006" key="3">
    <source>
        <dbReference type="Google" id="ProtNLM"/>
    </source>
</evidence>